<comment type="subcellular location">
    <subcellularLocation>
        <location evidence="1">Cell outer membrane</location>
    </subcellularLocation>
</comment>
<evidence type="ECO:0000256" key="2">
    <source>
        <dbReference type="ARBA" id="ARBA00023136"/>
    </source>
</evidence>
<keyword evidence="6" id="KW-0732">Signal</keyword>
<dbReference type="Gene3D" id="3.30.1330.60">
    <property type="entry name" value="OmpA-like domain"/>
    <property type="match status" value="1"/>
</dbReference>
<dbReference type="Pfam" id="PF00691">
    <property type="entry name" value="OmpA"/>
    <property type="match status" value="1"/>
</dbReference>
<feature type="chain" id="PRO_5047095889" evidence="6">
    <location>
        <begin position="25"/>
        <end position="239"/>
    </location>
</feature>
<dbReference type="SUPFAM" id="SSF103088">
    <property type="entry name" value="OmpA-like"/>
    <property type="match status" value="1"/>
</dbReference>
<feature type="domain" description="OmpA-like" evidence="7">
    <location>
        <begin position="114"/>
        <end position="231"/>
    </location>
</feature>
<evidence type="ECO:0000256" key="6">
    <source>
        <dbReference type="SAM" id="SignalP"/>
    </source>
</evidence>
<accession>A0ABS9D4W2</accession>
<dbReference type="PROSITE" id="PS51123">
    <property type="entry name" value="OMPA_2"/>
    <property type="match status" value="1"/>
</dbReference>
<dbReference type="PANTHER" id="PTHR30329">
    <property type="entry name" value="STATOR ELEMENT OF FLAGELLAR MOTOR COMPLEX"/>
    <property type="match status" value="1"/>
</dbReference>
<organism evidence="8 9">
    <name type="scientific">Paraglaciecola algarum</name>
    <dbReference type="NCBI Taxonomy" id="3050085"/>
    <lineage>
        <taxon>Bacteria</taxon>
        <taxon>Pseudomonadati</taxon>
        <taxon>Pseudomonadota</taxon>
        <taxon>Gammaproteobacteria</taxon>
        <taxon>Alteromonadales</taxon>
        <taxon>Alteromonadaceae</taxon>
        <taxon>Paraglaciecola</taxon>
    </lineage>
</organism>
<keyword evidence="2 4" id="KW-0472">Membrane</keyword>
<dbReference type="InterPro" id="IPR006665">
    <property type="entry name" value="OmpA-like"/>
</dbReference>
<name>A0ABS9D4W2_9ALTE</name>
<feature type="signal peptide" evidence="6">
    <location>
        <begin position="1"/>
        <end position="24"/>
    </location>
</feature>
<keyword evidence="5" id="KW-1133">Transmembrane helix</keyword>
<gene>
    <name evidence="8" type="primary">pdsO</name>
    <name evidence="8" type="ORF">L0668_05020</name>
</gene>
<evidence type="ECO:0000256" key="4">
    <source>
        <dbReference type="PROSITE-ProRule" id="PRU00473"/>
    </source>
</evidence>
<dbReference type="InterPro" id="IPR006664">
    <property type="entry name" value="OMP_bac"/>
</dbReference>
<keyword evidence="5" id="KW-0812">Transmembrane</keyword>
<dbReference type="PRINTS" id="PR01021">
    <property type="entry name" value="OMPADOMAIN"/>
</dbReference>
<dbReference type="Proteomes" id="UP001521137">
    <property type="component" value="Unassembled WGS sequence"/>
</dbReference>
<dbReference type="RefSeq" id="WP_235310982.1">
    <property type="nucleotide sequence ID" value="NZ_JAKGAS010000002.1"/>
</dbReference>
<comment type="caution">
    <text evidence="8">The sequence shown here is derived from an EMBL/GenBank/DDBJ whole genome shotgun (WGS) entry which is preliminary data.</text>
</comment>
<evidence type="ECO:0000313" key="8">
    <source>
        <dbReference type="EMBL" id="MCF2947460.1"/>
    </source>
</evidence>
<dbReference type="PANTHER" id="PTHR30329:SF21">
    <property type="entry name" value="LIPOPROTEIN YIAD-RELATED"/>
    <property type="match status" value="1"/>
</dbReference>
<evidence type="ECO:0000259" key="7">
    <source>
        <dbReference type="PROSITE" id="PS51123"/>
    </source>
</evidence>
<sequence length="239" mass="26036">MKLSLNKKITAVAITCLLSGSVLANDLREQQKENEMIGLGSGVVVGTLIAGPLGGMVTGIIGLLIAEDVNSDKELKLVKQSLRQTEDELVAATGRFEQAKQVAMVKIASLDRALAQNTPELESNIQFKTGSYVLEDHYKSQLDLVAQTLKQNPKLTVNLSGFADQRGDNDFNQSLSEKRTKAVKSYLLNKSVRKQQVLTNSYGESSLVSAGANFEDDFFDRRVHVKVSDDQSAMTAANQ</sequence>
<keyword evidence="9" id="KW-1185">Reference proteome</keyword>
<reference evidence="8 9" key="1">
    <citation type="submission" date="2022-01" db="EMBL/GenBank/DDBJ databases">
        <title>Paraglaciecola sp. G1-23.</title>
        <authorList>
            <person name="Jin M.S."/>
            <person name="Han D.M."/>
            <person name="Kim H.M."/>
            <person name="Jeon C.O."/>
        </authorList>
    </citation>
    <scope>NUCLEOTIDE SEQUENCE [LARGE SCALE GENOMIC DNA]</scope>
    <source>
        <strain evidence="8 9">G1-23</strain>
    </source>
</reference>
<evidence type="ECO:0000256" key="5">
    <source>
        <dbReference type="SAM" id="Phobius"/>
    </source>
</evidence>
<dbReference type="NCBIfam" id="TIGR03789">
    <property type="entry name" value="pdsO"/>
    <property type="match status" value="1"/>
</dbReference>
<dbReference type="CDD" id="cd07185">
    <property type="entry name" value="OmpA_C-like"/>
    <property type="match status" value="1"/>
</dbReference>
<evidence type="ECO:0000256" key="3">
    <source>
        <dbReference type="ARBA" id="ARBA00023237"/>
    </source>
</evidence>
<dbReference type="InterPro" id="IPR050330">
    <property type="entry name" value="Bact_OuterMem_StrucFunc"/>
</dbReference>
<dbReference type="InterPro" id="IPR022511">
    <property type="entry name" value="PdsO"/>
</dbReference>
<feature type="transmembrane region" description="Helical" evidence="5">
    <location>
        <begin position="40"/>
        <end position="66"/>
    </location>
</feature>
<evidence type="ECO:0000256" key="1">
    <source>
        <dbReference type="ARBA" id="ARBA00004442"/>
    </source>
</evidence>
<proteinExistence type="predicted"/>
<keyword evidence="3" id="KW-0998">Cell outer membrane</keyword>
<evidence type="ECO:0000313" key="9">
    <source>
        <dbReference type="Proteomes" id="UP001521137"/>
    </source>
</evidence>
<dbReference type="EMBL" id="JAKGAS010000002">
    <property type="protein sequence ID" value="MCF2947460.1"/>
    <property type="molecule type" value="Genomic_DNA"/>
</dbReference>
<dbReference type="InterPro" id="IPR036737">
    <property type="entry name" value="OmpA-like_sf"/>
</dbReference>
<protein>
    <submittedName>
        <fullName evidence="8">Sortase-associated OmpA-like protein PdsO</fullName>
    </submittedName>
</protein>